<dbReference type="Proteomes" id="UP000887565">
    <property type="component" value="Unplaced"/>
</dbReference>
<dbReference type="WBParaSite" id="nRc.2.0.1.t18441-RA">
    <property type="protein sequence ID" value="nRc.2.0.1.t18441-RA"/>
    <property type="gene ID" value="nRc.2.0.1.g18441"/>
</dbReference>
<name>A0A915IYE3_ROMCU</name>
<protein>
    <submittedName>
        <fullName evidence="2">Uncharacterized protein</fullName>
    </submittedName>
</protein>
<sequence length="85" mass="8994">MKSSAETSGTKVTGTEIAGAEAASAKMTPCQLAGAQTAALKPQHRSGDTETCLAVGLVQSKEEHKVWRKIRWETKGCKSGDSFVQ</sequence>
<evidence type="ECO:0000313" key="2">
    <source>
        <dbReference type="WBParaSite" id="nRc.2.0.1.t18441-RA"/>
    </source>
</evidence>
<proteinExistence type="predicted"/>
<reference evidence="2" key="1">
    <citation type="submission" date="2022-11" db="UniProtKB">
        <authorList>
            <consortium name="WormBaseParasite"/>
        </authorList>
    </citation>
    <scope>IDENTIFICATION</scope>
</reference>
<accession>A0A915IYE3</accession>
<dbReference type="AlphaFoldDB" id="A0A915IYE3"/>
<keyword evidence="1" id="KW-1185">Reference proteome</keyword>
<evidence type="ECO:0000313" key="1">
    <source>
        <dbReference type="Proteomes" id="UP000887565"/>
    </source>
</evidence>
<organism evidence="1 2">
    <name type="scientific">Romanomermis culicivorax</name>
    <name type="common">Nematode worm</name>
    <dbReference type="NCBI Taxonomy" id="13658"/>
    <lineage>
        <taxon>Eukaryota</taxon>
        <taxon>Metazoa</taxon>
        <taxon>Ecdysozoa</taxon>
        <taxon>Nematoda</taxon>
        <taxon>Enoplea</taxon>
        <taxon>Dorylaimia</taxon>
        <taxon>Mermithida</taxon>
        <taxon>Mermithoidea</taxon>
        <taxon>Mermithidae</taxon>
        <taxon>Romanomermis</taxon>
    </lineage>
</organism>